<evidence type="ECO:0000313" key="2">
    <source>
        <dbReference type="Proteomes" id="UP000452293"/>
    </source>
</evidence>
<sequence length="282" mass="32858">MINEKKVPDEIAINLCELIGRSSEDMHSWIERLIIDTPFGNCSRIYLGSYYCDHYFLQTSVSRYTDVICFAREREIKITLVIPPLFETNLEKGISLAEKLISEGRDLIDEVTINDWGMLQYFSKVSNVKINMGRLLQKDNRDPRYIDFFNETHTHRCFSGFYKQMLSTNNVSCVELDCTHGKIYIPDLLSDIKVAVHGPWTYMSLGSICLFASMNKSDNRKFRYADICSCECNNVAVKMNCDDITLYRFGRSIQFKNDNCKIISEVPYRYIYSPFNELIKEM</sequence>
<evidence type="ECO:0000313" key="1">
    <source>
        <dbReference type="EMBL" id="MZL78654.1"/>
    </source>
</evidence>
<dbReference type="Proteomes" id="UP000452293">
    <property type="component" value="Unassembled WGS sequence"/>
</dbReference>
<reference evidence="1 2" key="1">
    <citation type="journal article" date="2019" name="Nat. Med.">
        <title>A library of human gut bacterial isolates paired with longitudinal multiomics data enables mechanistic microbiome research.</title>
        <authorList>
            <person name="Poyet M."/>
            <person name="Groussin M."/>
            <person name="Gibbons S.M."/>
            <person name="Avila-Pacheco J."/>
            <person name="Jiang X."/>
            <person name="Kearney S.M."/>
            <person name="Perrotta A.R."/>
            <person name="Berdy B."/>
            <person name="Zhao S."/>
            <person name="Lieberman T.D."/>
            <person name="Swanson P.K."/>
            <person name="Smith M."/>
            <person name="Roesemann S."/>
            <person name="Alexander J.E."/>
            <person name="Rich S.A."/>
            <person name="Livny J."/>
            <person name="Vlamakis H."/>
            <person name="Clish C."/>
            <person name="Bullock K."/>
            <person name="Deik A."/>
            <person name="Scott J."/>
            <person name="Pierce K.A."/>
            <person name="Xavier R.J."/>
            <person name="Alm E.J."/>
        </authorList>
    </citation>
    <scope>NUCLEOTIDE SEQUENCE [LARGE SCALE GENOMIC DNA]</scope>
    <source>
        <strain evidence="1 2">BIOML-A1</strain>
    </source>
</reference>
<proteinExistence type="predicted"/>
<organism evidence="1 2">
    <name type="scientific">Blautia massiliensis</name>
    <name type="common">ex Durand et al. 2017</name>
    <dbReference type="NCBI Taxonomy" id="1737424"/>
    <lineage>
        <taxon>Bacteria</taxon>
        <taxon>Bacillati</taxon>
        <taxon>Bacillota</taxon>
        <taxon>Clostridia</taxon>
        <taxon>Lachnospirales</taxon>
        <taxon>Lachnospiraceae</taxon>
        <taxon>Blautia</taxon>
    </lineage>
</organism>
<dbReference type="RefSeq" id="WP_129975934.1">
    <property type="nucleotide sequence ID" value="NZ_WWVV01000033.1"/>
</dbReference>
<protein>
    <submittedName>
        <fullName evidence="1">Uncharacterized protein</fullName>
    </submittedName>
</protein>
<name>A0ABW9X7N1_9FIRM</name>
<keyword evidence="2" id="KW-1185">Reference proteome</keyword>
<dbReference type="EMBL" id="WWVW01000034">
    <property type="protein sequence ID" value="MZL78654.1"/>
    <property type="molecule type" value="Genomic_DNA"/>
</dbReference>
<accession>A0ABW9X7N1</accession>
<comment type="caution">
    <text evidence="1">The sequence shown here is derived from an EMBL/GenBank/DDBJ whole genome shotgun (WGS) entry which is preliminary data.</text>
</comment>
<gene>
    <name evidence="1" type="ORF">GT718_15150</name>
</gene>